<organism evidence="1 2">
    <name type="scientific">Asaia krungthepensis NRIC 0535</name>
    <dbReference type="NCBI Taxonomy" id="1307925"/>
    <lineage>
        <taxon>Bacteria</taxon>
        <taxon>Pseudomonadati</taxon>
        <taxon>Pseudomonadota</taxon>
        <taxon>Alphaproteobacteria</taxon>
        <taxon>Acetobacterales</taxon>
        <taxon>Acetobacteraceae</taxon>
        <taxon>Asaia</taxon>
    </lineage>
</organism>
<protein>
    <recommendedName>
        <fullName evidence="3">ABM domain-containing protein</fullName>
    </recommendedName>
</protein>
<comment type="caution">
    <text evidence="1">The sequence shown here is derived from an EMBL/GenBank/DDBJ whole genome shotgun (WGS) entry which is preliminary data.</text>
</comment>
<accession>A0ABQ0Q415</accession>
<sequence length="105" mass="11814">MTCEIVRAFSVIPSQIEIFEATYGPEGPWARLYRNVRAYLGTRLIADLDKHGDYIAIDEWNSHQAWLDFQKDHPDALAALDAACSPLLQATHYIGAFRVVLPARA</sequence>
<dbReference type="InterPro" id="IPR011008">
    <property type="entry name" value="Dimeric_a/b-barrel"/>
</dbReference>
<name>A0ABQ0Q415_9PROT</name>
<dbReference type="RefSeq" id="WP_264815962.1">
    <property type="nucleotide sequence ID" value="NZ_BAPV01000020.1"/>
</dbReference>
<proteinExistence type="predicted"/>
<dbReference type="SUPFAM" id="SSF54909">
    <property type="entry name" value="Dimeric alpha+beta barrel"/>
    <property type="match status" value="1"/>
</dbReference>
<dbReference type="Gene3D" id="3.30.70.100">
    <property type="match status" value="1"/>
</dbReference>
<evidence type="ECO:0000313" key="2">
    <source>
        <dbReference type="Proteomes" id="UP001062776"/>
    </source>
</evidence>
<evidence type="ECO:0008006" key="3">
    <source>
        <dbReference type="Google" id="ProtNLM"/>
    </source>
</evidence>
<reference evidence="1" key="1">
    <citation type="submission" date="2013-04" db="EMBL/GenBank/DDBJ databases">
        <title>The genome sequencing project of 58 acetic acid bacteria.</title>
        <authorList>
            <person name="Okamoto-Kainuma A."/>
            <person name="Ishikawa M."/>
            <person name="Umino S."/>
            <person name="Koizumi Y."/>
            <person name="Shiwa Y."/>
            <person name="Yoshikawa H."/>
            <person name="Matsutani M."/>
            <person name="Matsushita K."/>
        </authorList>
    </citation>
    <scope>NUCLEOTIDE SEQUENCE</scope>
    <source>
        <strain evidence="1">NRIC 0535</strain>
    </source>
</reference>
<gene>
    <name evidence="1" type="ORF">AA0535_2035</name>
</gene>
<dbReference type="EMBL" id="BAPV01000020">
    <property type="protein sequence ID" value="GBQ90397.1"/>
    <property type="molecule type" value="Genomic_DNA"/>
</dbReference>
<dbReference type="Proteomes" id="UP001062776">
    <property type="component" value="Unassembled WGS sequence"/>
</dbReference>
<keyword evidence="2" id="KW-1185">Reference proteome</keyword>
<evidence type="ECO:0000313" key="1">
    <source>
        <dbReference type="EMBL" id="GBQ90397.1"/>
    </source>
</evidence>